<comment type="caution">
    <text evidence="2">The sequence shown here is derived from an EMBL/GenBank/DDBJ whole genome shotgun (WGS) entry which is preliminary data.</text>
</comment>
<dbReference type="Proteomes" id="UP000196368">
    <property type="component" value="Unassembled WGS sequence"/>
</dbReference>
<dbReference type="AlphaFoldDB" id="A0A1Y4DFU8"/>
<feature type="transmembrane region" description="Helical" evidence="1">
    <location>
        <begin position="240"/>
        <end position="261"/>
    </location>
</feature>
<feature type="transmembrane region" description="Helical" evidence="1">
    <location>
        <begin position="344"/>
        <end position="370"/>
    </location>
</feature>
<keyword evidence="3" id="KW-1185">Reference proteome</keyword>
<evidence type="ECO:0000313" key="2">
    <source>
        <dbReference type="EMBL" id="OUO56549.1"/>
    </source>
</evidence>
<keyword evidence="1" id="KW-0812">Transmembrane</keyword>
<organism evidence="2 3">
    <name type="scientific">Candidatus Avelusimicrobium gallicola</name>
    <dbReference type="NCBI Taxonomy" id="2562704"/>
    <lineage>
        <taxon>Bacteria</taxon>
        <taxon>Pseudomonadati</taxon>
        <taxon>Elusimicrobiota</taxon>
        <taxon>Elusimicrobia</taxon>
        <taxon>Elusimicrobiales</taxon>
        <taxon>Elusimicrobiaceae</taxon>
        <taxon>Candidatus Avelusimicrobium</taxon>
    </lineage>
</organism>
<gene>
    <name evidence="2" type="ORF">B5F75_04975</name>
</gene>
<accession>A0A1Y4DFU8</accession>
<evidence type="ECO:0000256" key="1">
    <source>
        <dbReference type="SAM" id="Phobius"/>
    </source>
</evidence>
<keyword evidence="1" id="KW-1133">Transmembrane helix</keyword>
<keyword evidence="1" id="KW-0472">Membrane</keyword>
<protein>
    <submittedName>
        <fullName evidence="2">Uncharacterized protein</fullName>
    </submittedName>
</protein>
<feature type="transmembrane region" description="Helical" evidence="1">
    <location>
        <begin position="311"/>
        <end position="332"/>
    </location>
</feature>
<sequence>MLLLLLASAPLAGASVFTSQDGAFTLDMPAGWVQLKNPPQDSVLSIQKGSSRIDIKTVDCSTETCIEQKVTNDLADVKSKKMQVIGNSYTGEEIKRIEFSTGDPFFYISFFTPKNDFGAGYFLIDKKGYSILAKDLTYAETDLVFSFISPVKKETPQPLEMDLDSPRAYDIAALPAVQEEALSMPLAAPAEAQSAPAAAPQAQPTAGTLKKIISKLRVRTLLSKNMPPYIRNMGRGFDGLIGLLVLFILLLAGAGCLRLLIRRPHTLPPANPNSLYPIKFKRLYGTPSLIFRAKDNQGNVLTSLSARWDSLFLFCGLALIVLTLLVLAGAGLGENSGLLPLSSFAYSTIYSACSLLIPLGAVIFFCGVVWSQLVLREITLFDRKGKKAAIVLQKGFGLSHERYEIYFARSKDVLVVTRKRFALRRTWRMFTREGNALATLTETSAWKAVLRKICGHLWGFLRADYTIEGQMDSKGVIQNAHAPFDRFICNIDKPQALNARDLLVISLLINIRDKDKWYPWFN</sequence>
<reference evidence="3" key="1">
    <citation type="submission" date="2017-04" db="EMBL/GenBank/DDBJ databases">
        <title>Function of individual gut microbiota members based on whole genome sequencing of pure cultures obtained from chicken caecum.</title>
        <authorList>
            <person name="Medvecky M."/>
            <person name="Cejkova D."/>
            <person name="Polansky O."/>
            <person name="Karasova D."/>
            <person name="Kubasova T."/>
            <person name="Cizek A."/>
            <person name="Rychlik I."/>
        </authorList>
    </citation>
    <scope>NUCLEOTIDE SEQUENCE [LARGE SCALE GENOMIC DNA]</scope>
    <source>
        <strain evidence="3">An273</strain>
    </source>
</reference>
<proteinExistence type="predicted"/>
<evidence type="ECO:0000313" key="3">
    <source>
        <dbReference type="Proteomes" id="UP000196368"/>
    </source>
</evidence>
<name>A0A1Y4DFU8_9BACT</name>
<dbReference type="EMBL" id="NFJD01000003">
    <property type="protein sequence ID" value="OUO56549.1"/>
    <property type="molecule type" value="Genomic_DNA"/>
</dbReference>